<sequence length="185" mass="21250">MGRGKFKGKPTGRRNFSTPEEIAAGTSGRPRTFKKKEEEEEEEQEEREESEEEESEDESDDKPKHKGTEGIIQIENPNLVKAKNIKAKEVDLGKTTELSRREREELEKQKAHERYMKLQEQGKTEQSRKDLGENSVTLADTLLLWLCISKMHKITATCSLSLLLEVSSQFPFCFVKTYITLKEVA</sequence>
<dbReference type="AlphaFoldDB" id="A0A811NZY7"/>
<protein>
    <recommendedName>
        <fullName evidence="2">Casein kinase substrate phosphoprotein PP28 domain-containing protein</fullName>
    </recommendedName>
</protein>
<feature type="region of interest" description="Disordered" evidence="1">
    <location>
        <begin position="1"/>
        <end position="77"/>
    </location>
</feature>
<name>A0A811NZY7_9POAL</name>
<evidence type="ECO:0000313" key="3">
    <source>
        <dbReference type="EMBL" id="CAD6229805.1"/>
    </source>
</evidence>
<dbReference type="OrthoDB" id="21120at2759"/>
<feature type="compositionally biased region" description="Acidic residues" evidence="1">
    <location>
        <begin position="38"/>
        <end position="60"/>
    </location>
</feature>
<feature type="compositionally biased region" description="Basic residues" evidence="1">
    <location>
        <begin position="1"/>
        <end position="12"/>
    </location>
</feature>
<dbReference type="Pfam" id="PF10252">
    <property type="entry name" value="PP28"/>
    <property type="match status" value="1"/>
</dbReference>
<organism evidence="3 4">
    <name type="scientific">Miscanthus lutarioriparius</name>
    <dbReference type="NCBI Taxonomy" id="422564"/>
    <lineage>
        <taxon>Eukaryota</taxon>
        <taxon>Viridiplantae</taxon>
        <taxon>Streptophyta</taxon>
        <taxon>Embryophyta</taxon>
        <taxon>Tracheophyta</taxon>
        <taxon>Spermatophyta</taxon>
        <taxon>Magnoliopsida</taxon>
        <taxon>Liliopsida</taxon>
        <taxon>Poales</taxon>
        <taxon>Poaceae</taxon>
        <taxon>PACMAD clade</taxon>
        <taxon>Panicoideae</taxon>
        <taxon>Andropogonodae</taxon>
        <taxon>Andropogoneae</taxon>
        <taxon>Saccharinae</taxon>
        <taxon>Miscanthus</taxon>
    </lineage>
</organism>
<dbReference type="Proteomes" id="UP000604825">
    <property type="component" value="Unassembled WGS sequence"/>
</dbReference>
<evidence type="ECO:0000259" key="2">
    <source>
        <dbReference type="Pfam" id="PF10252"/>
    </source>
</evidence>
<reference evidence="3" key="1">
    <citation type="submission" date="2020-10" db="EMBL/GenBank/DDBJ databases">
        <authorList>
            <person name="Han B."/>
            <person name="Lu T."/>
            <person name="Zhao Q."/>
            <person name="Huang X."/>
            <person name="Zhao Y."/>
        </authorList>
    </citation>
    <scope>NUCLEOTIDE SEQUENCE</scope>
</reference>
<feature type="domain" description="Casein kinase substrate phosphoprotein PP28" evidence="2">
    <location>
        <begin position="76"/>
        <end position="131"/>
    </location>
</feature>
<dbReference type="InterPro" id="IPR019380">
    <property type="entry name" value="Casein_kinase_sb_PP28"/>
</dbReference>
<accession>A0A811NZY7</accession>
<evidence type="ECO:0000256" key="1">
    <source>
        <dbReference type="SAM" id="MobiDB-lite"/>
    </source>
</evidence>
<dbReference type="InterPro" id="IPR039876">
    <property type="entry name" value="HAP28"/>
</dbReference>
<keyword evidence="4" id="KW-1185">Reference proteome</keyword>
<dbReference type="PANTHER" id="PTHR22055">
    <property type="entry name" value="28 KDA HEAT- AND ACID-STABLE PHOSPHOPROTEIN PDGF-ASSOCIATED PROTEIN"/>
    <property type="match status" value="1"/>
</dbReference>
<gene>
    <name evidence="3" type="ORF">NCGR_LOCUS20300</name>
</gene>
<proteinExistence type="predicted"/>
<dbReference type="EMBL" id="CAJGYO010000005">
    <property type="protein sequence ID" value="CAD6229805.1"/>
    <property type="molecule type" value="Genomic_DNA"/>
</dbReference>
<evidence type="ECO:0000313" key="4">
    <source>
        <dbReference type="Proteomes" id="UP000604825"/>
    </source>
</evidence>
<comment type="caution">
    <text evidence="3">The sequence shown here is derived from an EMBL/GenBank/DDBJ whole genome shotgun (WGS) entry which is preliminary data.</text>
</comment>